<protein>
    <recommendedName>
        <fullName evidence="1">Lipoyl-binding domain-containing protein</fullName>
    </recommendedName>
</protein>
<dbReference type="InterPro" id="IPR000089">
    <property type="entry name" value="Biotin_lipoyl"/>
</dbReference>
<gene>
    <name evidence="2" type="ordered locus">Sterm_1748</name>
</gene>
<accession>D1AIM2</accession>
<dbReference type="Pfam" id="PF00364">
    <property type="entry name" value="Biotin_lipoyl"/>
    <property type="match status" value="1"/>
</dbReference>
<evidence type="ECO:0000313" key="3">
    <source>
        <dbReference type="Proteomes" id="UP000000845"/>
    </source>
</evidence>
<dbReference type="Gene3D" id="2.40.50.100">
    <property type="match status" value="1"/>
</dbReference>
<dbReference type="EMBL" id="CP001739">
    <property type="protein sequence ID" value="ACZ08606.1"/>
    <property type="molecule type" value="Genomic_DNA"/>
</dbReference>
<reference evidence="3" key="1">
    <citation type="submission" date="2009-09" db="EMBL/GenBank/DDBJ databases">
        <title>The complete chromosome of Sebaldella termitidis ATCC 33386.</title>
        <authorList>
            <consortium name="US DOE Joint Genome Institute (JGI-PGF)"/>
            <person name="Lucas S."/>
            <person name="Copeland A."/>
            <person name="Lapidus A."/>
            <person name="Glavina del Rio T."/>
            <person name="Dalin E."/>
            <person name="Tice H."/>
            <person name="Bruce D."/>
            <person name="Goodwin L."/>
            <person name="Pitluck S."/>
            <person name="Kyrpides N."/>
            <person name="Mavromatis K."/>
            <person name="Ivanova N."/>
            <person name="Mikhailova N."/>
            <person name="Sims D."/>
            <person name="Meincke L."/>
            <person name="Brettin T."/>
            <person name="Detter J.C."/>
            <person name="Han C."/>
            <person name="Larimer F."/>
            <person name="Land M."/>
            <person name="Hauser L."/>
            <person name="Markowitz V."/>
            <person name="Cheng J.F."/>
            <person name="Hugenholtz P."/>
            <person name="Woyke T."/>
            <person name="Wu D."/>
            <person name="Eisen J.A."/>
        </authorList>
    </citation>
    <scope>NUCLEOTIDE SEQUENCE [LARGE SCALE GENOMIC DNA]</scope>
    <source>
        <strain evidence="3">ATCC 33386 / NCTC 11300</strain>
    </source>
</reference>
<dbReference type="HOGENOM" id="CLU_1832713_0_0_0"/>
<dbReference type="InterPro" id="IPR011053">
    <property type="entry name" value="Single_hybrid_motif"/>
</dbReference>
<dbReference type="STRING" id="526218.Sterm_1748"/>
<sequence length="131" mass="14641">MELKEIKELMKLIKEEDLGEIKVNIGAEKLHLKNTKSPNTNFQSVQEKVVFIEEPEPAKEIVKSKNVGKIKFLNIEKEMEVKEGAKLATIEAIGVATDVKAPVSGILTEIFVADQSIVDYGKNLFEIEISE</sequence>
<name>D1AIM2_SEBTE</name>
<dbReference type="RefSeq" id="WP_012861202.1">
    <property type="nucleotide sequence ID" value="NC_013517.1"/>
</dbReference>
<dbReference type="eggNOG" id="COG0511">
    <property type="taxonomic scope" value="Bacteria"/>
</dbReference>
<dbReference type="Proteomes" id="UP000000845">
    <property type="component" value="Chromosome"/>
</dbReference>
<dbReference type="AlphaFoldDB" id="D1AIM2"/>
<keyword evidence="3" id="KW-1185">Reference proteome</keyword>
<organism evidence="2 3">
    <name type="scientific">Sebaldella termitidis (strain ATCC 33386 / NCTC 11300)</name>
    <dbReference type="NCBI Taxonomy" id="526218"/>
    <lineage>
        <taxon>Bacteria</taxon>
        <taxon>Fusobacteriati</taxon>
        <taxon>Fusobacteriota</taxon>
        <taxon>Fusobacteriia</taxon>
        <taxon>Fusobacteriales</taxon>
        <taxon>Leptotrichiaceae</taxon>
        <taxon>Sebaldella</taxon>
    </lineage>
</organism>
<evidence type="ECO:0000313" key="2">
    <source>
        <dbReference type="EMBL" id="ACZ08606.1"/>
    </source>
</evidence>
<evidence type="ECO:0000259" key="1">
    <source>
        <dbReference type="Pfam" id="PF00364"/>
    </source>
</evidence>
<dbReference type="SUPFAM" id="SSF51230">
    <property type="entry name" value="Single hybrid motif"/>
    <property type="match status" value="1"/>
</dbReference>
<dbReference type="KEGG" id="str:Sterm_1748"/>
<proteinExistence type="predicted"/>
<reference evidence="2 3" key="2">
    <citation type="journal article" date="2010" name="Stand. Genomic Sci.">
        <title>Complete genome sequence of Sebaldella termitidis type strain (NCTC 11300).</title>
        <authorList>
            <person name="Harmon-Smith M."/>
            <person name="Celia L."/>
            <person name="Chertkov O."/>
            <person name="Lapidus A."/>
            <person name="Copeland A."/>
            <person name="Glavina Del Rio T."/>
            <person name="Nolan M."/>
            <person name="Lucas S."/>
            <person name="Tice H."/>
            <person name="Cheng J.F."/>
            <person name="Han C."/>
            <person name="Detter J.C."/>
            <person name="Bruce D."/>
            <person name="Goodwin L."/>
            <person name="Pitluck S."/>
            <person name="Pati A."/>
            <person name="Liolios K."/>
            <person name="Ivanova N."/>
            <person name="Mavromatis K."/>
            <person name="Mikhailova N."/>
            <person name="Chen A."/>
            <person name="Palaniappan K."/>
            <person name="Land M."/>
            <person name="Hauser L."/>
            <person name="Chang Y.J."/>
            <person name="Jeffries C.D."/>
            <person name="Brettin T."/>
            <person name="Goker M."/>
            <person name="Beck B."/>
            <person name="Bristow J."/>
            <person name="Eisen J.A."/>
            <person name="Markowitz V."/>
            <person name="Hugenholtz P."/>
            <person name="Kyrpides N.C."/>
            <person name="Klenk H.P."/>
            <person name="Chen F."/>
        </authorList>
    </citation>
    <scope>NUCLEOTIDE SEQUENCE [LARGE SCALE GENOMIC DNA]</scope>
    <source>
        <strain evidence="3">ATCC 33386 / NCTC 11300</strain>
    </source>
</reference>
<feature type="domain" description="Lipoyl-binding" evidence="1">
    <location>
        <begin position="75"/>
        <end position="127"/>
    </location>
</feature>